<protein>
    <submittedName>
        <fullName evidence="1">Uncharacterized protein</fullName>
    </submittedName>
</protein>
<name>A0A6J5MRG9_9CAUD</name>
<dbReference type="EMBL" id="LR796497">
    <property type="protein sequence ID" value="CAB4148387.1"/>
    <property type="molecule type" value="Genomic_DNA"/>
</dbReference>
<sequence length="159" mass="19597">MTLQEIKDLFKVDLTEKNRKSHIVYLRGHYIDKEYKKGRSYLNICSELKCNHASGYHYLKAKGKYKKIKEYQEIKIAFDNKDVELFKEIDFRLNHKKYIHHDNFDKPKRIRKIHLPTVRWHYLRIIKALRKDNRNKLWDKPMKEFDLKDYKVLETLENK</sequence>
<evidence type="ECO:0000313" key="1">
    <source>
        <dbReference type="EMBL" id="CAB4148387.1"/>
    </source>
</evidence>
<gene>
    <name evidence="1" type="ORF">UFOVP532_3</name>
</gene>
<reference evidence="1" key="1">
    <citation type="submission" date="2020-04" db="EMBL/GenBank/DDBJ databases">
        <authorList>
            <person name="Chiriac C."/>
            <person name="Salcher M."/>
            <person name="Ghai R."/>
            <person name="Kavagutti S V."/>
        </authorList>
    </citation>
    <scope>NUCLEOTIDE SEQUENCE</scope>
</reference>
<organism evidence="1">
    <name type="scientific">uncultured Caudovirales phage</name>
    <dbReference type="NCBI Taxonomy" id="2100421"/>
    <lineage>
        <taxon>Viruses</taxon>
        <taxon>Duplodnaviria</taxon>
        <taxon>Heunggongvirae</taxon>
        <taxon>Uroviricota</taxon>
        <taxon>Caudoviricetes</taxon>
        <taxon>Peduoviridae</taxon>
        <taxon>Maltschvirus</taxon>
        <taxon>Maltschvirus maltsch</taxon>
    </lineage>
</organism>
<proteinExistence type="predicted"/>
<accession>A0A6J5MRG9</accession>